<organism evidence="1 2">
    <name type="scientific">Dreissena polymorpha</name>
    <name type="common">Zebra mussel</name>
    <name type="synonym">Mytilus polymorpha</name>
    <dbReference type="NCBI Taxonomy" id="45954"/>
    <lineage>
        <taxon>Eukaryota</taxon>
        <taxon>Metazoa</taxon>
        <taxon>Spiralia</taxon>
        <taxon>Lophotrochozoa</taxon>
        <taxon>Mollusca</taxon>
        <taxon>Bivalvia</taxon>
        <taxon>Autobranchia</taxon>
        <taxon>Heteroconchia</taxon>
        <taxon>Euheterodonta</taxon>
        <taxon>Imparidentia</taxon>
        <taxon>Neoheterodontei</taxon>
        <taxon>Myida</taxon>
        <taxon>Dreissenoidea</taxon>
        <taxon>Dreissenidae</taxon>
        <taxon>Dreissena</taxon>
    </lineage>
</organism>
<dbReference type="EMBL" id="JAIWYP010000009">
    <property type="protein sequence ID" value="KAH3778630.1"/>
    <property type="molecule type" value="Genomic_DNA"/>
</dbReference>
<name>A0A9D4EFN0_DREPO</name>
<accession>A0A9D4EFN0</accession>
<dbReference type="Proteomes" id="UP000828390">
    <property type="component" value="Unassembled WGS sequence"/>
</dbReference>
<evidence type="ECO:0000313" key="2">
    <source>
        <dbReference type="Proteomes" id="UP000828390"/>
    </source>
</evidence>
<gene>
    <name evidence="1" type="ORF">DPMN_180099</name>
</gene>
<dbReference type="AlphaFoldDB" id="A0A9D4EFN0"/>
<protein>
    <submittedName>
        <fullName evidence="1">Uncharacterized protein</fullName>
    </submittedName>
</protein>
<sequence length="76" mass="8810">MCKNRIMSFIIKTQCHFKDIFVKLIKTPIPEVPDTVLNTDSTLAPEVQNIFNQSLISLDDDRRRENEVMEAMGEKI</sequence>
<reference evidence="1" key="1">
    <citation type="journal article" date="2019" name="bioRxiv">
        <title>The Genome of the Zebra Mussel, Dreissena polymorpha: A Resource for Invasive Species Research.</title>
        <authorList>
            <person name="McCartney M.A."/>
            <person name="Auch B."/>
            <person name="Kono T."/>
            <person name="Mallez S."/>
            <person name="Zhang Y."/>
            <person name="Obille A."/>
            <person name="Becker A."/>
            <person name="Abrahante J.E."/>
            <person name="Garbe J."/>
            <person name="Badalamenti J.P."/>
            <person name="Herman A."/>
            <person name="Mangelson H."/>
            <person name="Liachko I."/>
            <person name="Sullivan S."/>
            <person name="Sone E.D."/>
            <person name="Koren S."/>
            <person name="Silverstein K.A.T."/>
            <person name="Beckman K.B."/>
            <person name="Gohl D.M."/>
        </authorList>
    </citation>
    <scope>NUCLEOTIDE SEQUENCE</scope>
    <source>
        <strain evidence="1">Duluth1</strain>
        <tissue evidence="1">Whole animal</tissue>
    </source>
</reference>
<evidence type="ECO:0000313" key="1">
    <source>
        <dbReference type="EMBL" id="KAH3778630.1"/>
    </source>
</evidence>
<proteinExistence type="predicted"/>
<keyword evidence="2" id="KW-1185">Reference proteome</keyword>
<comment type="caution">
    <text evidence="1">The sequence shown here is derived from an EMBL/GenBank/DDBJ whole genome shotgun (WGS) entry which is preliminary data.</text>
</comment>
<reference evidence="1" key="2">
    <citation type="submission" date="2020-11" db="EMBL/GenBank/DDBJ databases">
        <authorList>
            <person name="McCartney M.A."/>
            <person name="Auch B."/>
            <person name="Kono T."/>
            <person name="Mallez S."/>
            <person name="Becker A."/>
            <person name="Gohl D.M."/>
            <person name="Silverstein K.A.T."/>
            <person name="Koren S."/>
            <person name="Bechman K.B."/>
            <person name="Herman A."/>
            <person name="Abrahante J.E."/>
            <person name="Garbe J."/>
        </authorList>
    </citation>
    <scope>NUCLEOTIDE SEQUENCE</scope>
    <source>
        <strain evidence="1">Duluth1</strain>
        <tissue evidence="1">Whole animal</tissue>
    </source>
</reference>